<comment type="caution">
    <text evidence="2">The sequence shown here is derived from an EMBL/GenBank/DDBJ whole genome shotgun (WGS) entry which is preliminary data.</text>
</comment>
<dbReference type="InterPro" id="IPR036390">
    <property type="entry name" value="WH_DNA-bd_sf"/>
</dbReference>
<dbReference type="Gene3D" id="1.10.10.10">
    <property type="entry name" value="Winged helix-like DNA-binding domain superfamily/Winged helix DNA-binding domain"/>
    <property type="match status" value="1"/>
</dbReference>
<dbReference type="GO" id="GO:0004252">
    <property type="term" value="F:serine-type endopeptidase activity"/>
    <property type="evidence" value="ECO:0007669"/>
    <property type="project" value="InterPro"/>
</dbReference>
<organism evidence="2">
    <name type="scientific">marine sediment metagenome</name>
    <dbReference type="NCBI Taxonomy" id="412755"/>
    <lineage>
        <taxon>unclassified sequences</taxon>
        <taxon>metagenomes</taxon>
        <taxon>ecological metagenomes</taxon>
    </lineage>
</organism>
<dbReference type="SUPFAM" id="SSF46785">
    <property type="entry name" value="Winged helix' DNA-binding domain"/>
    <property type="match status" value="1"/>
</dbReference>
<dbReference type="EMBL" id="BARU01009061">
    <property type="protein sequence ID" value="GAH32503.1"/>
    <property type="molecule type" value="Genomic_DNA"/>
</dbReference>
<accession>X1GHM9</accession>
<dbReference type="InterPro" id="IPR006199">
    <property type="entry name" value="LexA_DNA-bd_dom"/>
</dbReference>
<dbReference type="InterPro" id="IPR036388">
    <property type="entry name" value="WH-like_DNA-bd_sf"/>
</dbReference>
<gene>
    <name evidence="2" type="ORF">S03H2_17550</name>
</gene>
<sequence>MGEETRTAHKKAAQVFRQEVLKNIMSKYKPNKVFEFIVDFKKDHDGNSPTVREIAKKCKISSISTVSYILDELNESGKIKLLNNGQSRQIHVVGGSWTLNPT</sequence>
<reference evidence="2" key="1">
    <citation type="journal article" date="2014" name="Front. Microbiol.">
        <title>High frequency of phylogenetically diverse reductive dehalogenase-homologous genes in deep subseafloor sedimentary metagenomes.</title>
        <authorList>
            <person name="Kawai M."/>
            <person name="Futagami T."/>
            <person name="Toyoda A."/>
            <person name="Takaki Y."/>
            <person name="Nishi S."/>
            <person name="Hori S."/>
            <person name="Arai W."/>
            <person name="Tsubouchi T."/>
            <person name="Morono Y."/>
            <person name="Uchiyama I."/>
            <person name="Ito T."/>
            <person name="Fujiyama A."/>
            <person name="Inagaki F."/>
            <person name="Takami H."/>
        </authorList>
    </citation>
    <scope>NUCLEOTIDE SEQUENCE</scope>
    <source>
        <strain evidence="2">Expedition CK06-06</strain>
    </source>
</reference>
<name>X1GHM9_9ZZZZ</name>
<dbReference type="GO" id="GO:0006508">
    <property type="term" value="P:proteolysis"/>
    <property type="evidence" value="ECO:0007669"/>
    <property type="project" value="InterPro"/>
</dbReference>
<dbReference type="AlphaFoldDB" id="X1GHM9"/>
<dbReference type="Pfam" id="PF01726">
    <property type="entry name" value="LexA_DNA_bind"/>
    <property type="match status" value="1"/>
</dbReference>
<proteinExistence type="predicted"/>
<evidence type="ECO:0000259" key="1">
    <source>
        <dbReference type="Pfam" id="PF01726"/>
    </source>
</evidence>
<evidence type="ECO:0000313" key="2">
    <source>
        <dbReference type="EMBL" id="GAH32503.1"/>
    </source>
</evidence>
<protein>
    <recommendedName>
        <fullName evidence="1">LexA repressor DNA-binding domain-containing protein</fullName>
    </recommendedName>
</protein>
<feature type="domain" description="LexA repressor DNA-binding" evidence="1">
    <location>
        <begin position="31"/>
        <end position="88"/>
    </location>
</feature>